<name>A0A9W6VJI2_9ACTN</name>
<dbReference type="GO" id="GO:0008270">
    <property type="term" value="F:zinc ion binding"/>
    <property type="evidence" value="ECO:0007669"/>
    <property type="project" value="InterPro"/>
</dbReference>
<evidence type="ECO:0000313" key="3">
    <source>
        <dbReference type="Proteomes" id="UP001165135"/>
    </source>
</evidence>
<dbReference type="Pfam" id="PF26345">
    <property type="entry name" value="ScoMcrA_N"/>
    <property type="match status" value="1"/>
</dbReference>
<accession>A0A9W6VJI2</accession>
<dbReference type="Proteomes" id="UP001165135">
    <property type="component" value="Unassembled WGS sequence"/>
</dbReference>
<reference evidence="2" key="1">
    <citation type="submission" date="2023-03" db="EMBL/GenBank/DDBJ databases">
        <title>Actinoallomurus iriomotensis NBRC 103681.</title>
        <authorList>
            <person name="Ichikawa N."/>
            <person name="Sato H."/>
            <person name="Tonouchi N."/>
        </authorList>
    </citation>
    <scope>NUCLEOTIDE SEQUENCE</scope>
    <source>
        <strain evidence="2">NBRC 103681</strain>
    </source>
</reference>
<sequence length="402" mass="44281">MSLTDITGEAVLAAIAEFDRLGRDAFLKKYGFDSSRWYWLRYDGGRYDSKAIAGAAHGHLPDRSPLAAKDFSGGIGHAVTVLRRLGFEVISEPGPAPIGHRTANEIASVIGDLRPALVDGKPMLKQAVVLLWAIGRARAGEDRLLGWADTVTALAPLLETHRRDGERRHGRPDYPIAALHRAGLWDLPGRTDVPRAHGDTGVKAWFAEHAPDGGLPQSVYVLARESGHARVQMVEAIAARFFDDFEVSGLLTAVGLYDQDVATDEGIVGHEPIDPKADYARWCDTIARREAATYGRRRTRIAKDPIRLSLARRAVLVRSEGRCENPQCAQPAPDVNDRGEPLLEIDHIDQLSDGGRDQPFQMIALCPNCHRVKTYGRSRQRLIPVLAQTARDLHDRWISSAT</sequence>
<proteinExistence type="predicted"/>
<dbReference type="EMBL" id="BSTJ01000002">
    <property type="protein sequence ID" value="GLY74093.1"/>
    <property type="molecule type" value="Genomic_DNA"/>
</dbReference>
<dbReference type="InterPro" id="IPR002711">
    <property type="entry name" value="HNH"/>
</dbReference>
<dbReference type="RefSeq" id="WP_285619774.1">
    <property type="nucleotide sequence ID" value="NZ_BSTJ01000002.1"/>
</dbReference>
<protein>
    <recommendedName>
        <fullName evidence="1">HNH nuclease domain-containing protein</fullName>
    </recommendedName>
</protein>
<dbReference type="InterPro" id="IPR058807">
    <property type="entry name" value="ScoMcrA_N"/>
</dbReference>
<evidence type="ECO:0000259" key="1">
    <source>
        <dbReference type="SMART" id="SM00507"/>
    </source>
</evidence>
<dbReference type="GO" id="GO:0003676">
    <property type="term" value="F:nucleic acid binding"/>
    <property type="evidence" value="ECO:0007669"/>
    <property type="project" value="InterPro"/>
</dbReference>
<comment type="caution">
    <text evidence="2">The sequence shown here is derived from an EMBL/GenBank/DDBJ whole genome shotgun (WGS) entry which is preliminary data.</text>
</comment>
<dbReference type="Gene3D" id="1.10.30.50">
    <property type="match status" value="1"/>
</dbReference>
<evidence type="ECO:0000313" key="2">
    <source>
        <dbReference type="EMBL" id="GLY74093.1"/>
    </source>
</evidence>
<organism evidence="2 3">
    <name type="scientific">Actinoallomurus iriomotensis</name>
    <dbReference type="NCBI Taxonomy" id="478107"/>
    <lineage>
        <taxon>Bacteria</taxon>
        <taxon>Bacillati</taxon>
        <taxon>Actinomycetota</taxon>
        <taxon>Actinomycetes</taxon>
        <taxon>Streptosporangiales</taxon>
        <taxon>Thermomonosporaceae</taxon>
        <taxon>Actinoallomurus</taxon>
    </lineage>
</organism>
<dbReference type="CDD" id="cd00085">
    <property type="entry name" value="HNHc"/>
    <property type="match status" value="1"/>
</dbReference>
<dbReference type="Pfam" id="PF26340">
    <property type="entry name" value="DNA-SBD_ScoMcrA"/>
    <property type="match status" value="1"/>
</dbReference>
<dbReference type="AlphaFoldDB" id="A0A9W6VJI2"/>
<dbReference type="InterPro" id="IPR003615">
    <property type="entry name" value="HNH_nuc"/>
</dbReference>
<dbReference type="Pfam" id="PF01844">
    <property type="entry name" value="HNH"/>
    <property type="match status" value="1"/>
</dbReference>
<dbReference type="InterPro" id="IPR058813">
    <property type="entry name" value="DNA-SBD_ScoMcrA"/>
</dbReference>
<dbReference type="SMART" id="SM00507">
    <property type="entry name" value="HNHc"/>
    <property type="match status" value="1"/>
</dbReference>
<dbReference type="GO" id="GO:0004519">
    <property type="term" value="F:endonuclease activity"/>
    <property type="evidence" value="ECO:0007669"/>
    <property type="project" value="InterPro"/>
</dbReference>
<feature type="domain" description="HNH nuclease" evidence="1">
    <location>
        <begin position="310"/>
        <end position="371"/>
    </location>
</feature>
<gene>
    <name evidence="2" type="ORF">Airi01_023600</name>
</gene>